<sequence length="316" mass="34485">MSIRDMLLRSDLSLTPSEEKIVQALLTDYPTAGLGTATALAKRAGVSDPTVVRLVMKLGFEGYPGFQAKLLAEVEARLHSPLLMMEAKRLESGSTADGIATSYLHSVVACMDRTITGTPAMSYERAARLVSEAKGSVFLLGGRFSRHIAGMLSGYVTQLRSDVHDIGVFSAQSFDRLIDMDKRDVLVVFDYRRYQRDVVAFAEQAAARGVKILLFTDPWLSPISDYAEVTLSSAIDVTSPYDTLAPAVGQIEALAAHLIARMDDDTRTRIEELEAVRERNGVTFDNTRSNAGDTASNEPSVRSVPGPKNTRQEPKP</sequence>
<dbReference type="Proteomes" id="UP000245252">
    <property type="component" value="Unassembled WGS sequence"/>
</dbReference>
<dbReference type="GO" id="GO:0003700">
    <property type="term" value="F:DNA-binding transcription factor activity"/>
    <property type="evidence" value="ECO:0007669"/>
    <property type="project" value="InterPro"/>
</dbReference>
<dbReference type="CDD" id="cd05013">
    <property type="entry name" value="SIS_RpiR"/>
    <property type="match status" value="1"/>
</dbReference>
<dbReference type="SUPFAM" id="SSF46689">
    <property type="entry name" value="Homeodomain-like"/>
    <property type="match status" value="1"/>
</dbReference>
<evidence type="ECO:0000256" key="4">
    <source>
        <dbReference type="SAM" id="MobiDB-lite"/>
    </source>
</evidence>
<evidence type="ECO:0000256" key="2">
    <source>
        <dbReference type="ARBA" id="ARBA00023125"/>
    </source>
</evidence>
<dbReference type="AlphaFoldDB" id="A0A2U2DVJ1"/>
<keyword evidence="1" id="KW-0805">Transcription regulation</keyword>
<feature type="region of interest" description="Disordered" evidence="4">
    <location>
        <begin position="281"/>
        <end position="316"/>
    </location>
</feature>
<dbReference type="InterPro" id="IPR009057">
    <property type="entry name" value="Homeodomain-like_sf"/>
</dbReference>
<dbReference type="PANTHER" id="PTHR30514">
    <property type="entry name" value="GLUCOKINASE"/>
    <property type="match status" value="1"/>
</dbReference>
<dbReference type="InterPro" id="IPR001347">
    <property type="entry name" value="SIS_dom"/>
</dbReference>
<dbReference type="GO" id="GO:1901135">
    <property type="term" value="P:carbohydrate derivative metabolic process"/>
    <property type="evidence" value="ECO:0007669"/>
    <property type="project" value="InterPro"/>
</dbReference>
<keyword evidence="7" id="KW-1185">Reference proteome</keyword>
<dbReference type="InterPro" id="IPR000281">
    <property type="entry name" value="HTH_RpiR"/>
</dbReference>
<dbReference type="SUPFAM" id="SSF53697">
    <property type="entry name" value="SIS domain"/>
    <property type="match status" value="1"/>
</dbReference>
<dbReference type="PROSITE" id="PS51071">
    <property type="entry name" value="HTH_RPIR"/>
    <property type="match status" value="1"/>
</dbReference>
<dbReference type="InterPro" id="IPR036388">
    <property type="entry name" value="WH-like_DNA-bd_sf"/>
</dbReference>
<dbReference type="Gene3D" id="3.40.50.10490">
    <property type="entry name" value="Glucose-6-phosphate isomerase like protein, domain 1"/>
    <property type="match status" value="1"/>
</dbReference>
<dbReference type="GO" id="GO:0097367">
    <property type="term" value="F:carbohydrate derivative binding"/>
    <property type="evidence" value="ECO:0007669"/>
    <property type="project" value="InterPro"/>
</dbReference>
<reference evidence="6 7" key="1">
    <citation type="submission" date="2018-05" db="EMBL/GenBank/DDBJ databases">
        <title>The draft genome of strain NS-104.</title>
        <authorList>
            <person name="Hang P."/>
            <person name="Jiang J."/>
        </authorList>
    </citation>
    <scope>NUCLEOTIDE SEQUENCE [LARGE SCALE GENOMIC DNA]</scope>
    <source>
        <strain evidence="6 7">NS-104</strain>
    </source>
</reference>
<dbReference type="Gene3D" id="1.10.10.10">
    <property type="entry name" value="Winged helix-like DNA-binding domain superfamily/Winged helix DNA-binding domain"/>
    <property type="match status" value="1"/>
</dbReference>
<dbReference type="Pfam" id="PF01380">
    <property type="entry name" value="SIS"/>
    <property type="match status" value="1"/>
</dbReference>
<dbReference type="Pfam" id="PF01418">
    <property type="entry name" value="HTH_6"/>
    <property type="match status" value="1"/>
</dbReference>
<comment type="caution">
    <text evidence="6">The sequence shown here is derived from an EMBL/GenBank/DDBJ whole genome shotgun (WGS) entry which is preliminary data.</text>
</comment>
<dbReference type="EMBL" id="QFBC01000002">
    <property type="protein sequence ID" value="PWE57322.1"/>
    <property type="molecule type" value="Genomic_DNA"/>
</dbReference>
<evidence type="ECO:0000313" key="7">
    <source>
        <dbReference type="Proteomes" id="UP000245252"/>
    </source>
</evidence>
<evidence type="ECO:0000256" key="3">
    <source>
        <dbReference type="ARBA" id="ARBA00023163"/>
    </source>
</evidence>
<dbReference type="RefSeq" id="WP_109457426.1">
    <property type="nucleotide sequence ID" value="NZ_QFBC01000002.1"/>
</dbReference>
<dbReference type="InterPro" id="IPR047640">
    <property type="entry name" value="RpiR-like"/>
</dbReference>
<dbReference type="InterPro" id="IPR035472">
    <property type="entry name" value="RpiR-like_SIS"/>
</dbReference>
<accession>A0A2U2DVJ1</accession>
<evidence type="ECO:0000313" key="6">
    <source>
        <dbReference type="EMBL" id="PWE57322.1"/>
    </source>
</evidence>
<evidence type="ECO:0000256" key="1">
    <source>
        <dbReference type="ARBA" id="ARBA00023015"/>
    </source>
</evidence>
<keyword evidence="2" id="KW-0238">DNA-binding</keyword>
<dbReference type="PANTHER" id="PTHR30514:SF18">
    <property type="entry name" value="RPIR-FAMILY TRANSCRIPTIONAL REGULATOR"/>
    <property type="match status" value="1"/>
</dbReference>
<keyword evidence="3" id="KW-0804">Transcription</keyword>
<dbReference type="InterPro" id="IPR046348">
    <property type="entry name" value="SIS_dom_sf"/>
</dbReference>
<dbReference type="OrthoDB" id="3574600at2"/>
<gene>
    <name evidence="6" type="ORF">DEM27_06720</name>
</gene>
<name>A0A2U2DVJ1_9HYPH</name>
<feature type="compositionally biased region" description="Polar residues" evidence="4">
    <location>
        <begin position="283"/>
        <end position="300"/>
    </location>
</feature>
<dbReference type="GO" id="GO:0003677">
    <property type="term" value="F:DNA binding"/>
    <property type="evidence" value="ECO:0007669"/>
    <property type="project" value="UniProtKB-KW"/>
</dbReference>
<proteinExistence type="predicted"/>
<protein>
    <submittedName>
        <fullName evidence="6">MurR/RpiR family transcriptional regulator</fullName>
    </submittedName>
</protein>
<evidence type="ECO:0000259" key="5">
    <source>
        <dbReference type="PROSITE" id="PS51071"/>
    </source>
</evidence>
<organism evidence="6 7">
    <name type="scientific">Metarhizobium album</name>
    <dbReference type="NCBI Taxonomy" id="2182425"/>
    <lineage>
        <taxon>Bacteria</taxon>
        <taxon>Pseudomonadati</taxon>
        <taxon>Pseudomonadota</taxon>
        <taxon>Alphaproteobacteria</taxon>
        <taxon>Hyphomicrobiales</taxon>
        <taxon>Rhizobiaceae</taxon>
        <taxon>Metarhizobium</taxon>
    </lineage>
</organism>
<feature type="domain" description="HTH rpiR-type" evidence="5">
    <location>
        <begin position="1"/>
        <end position="77"/>
    </location>
</feature>